<reference evidence="2 3" key="1">
    <citation type="journal article" date="2011" name="Genome Biol.">
        <title>Comparative genome sequence analysis underscores mycoparasitism as the ancestral life style of Trichoderma.</title>
        <authorList>
            <person name="Kubicek C.P."/>
            <person name="Herrera-Estrella A."/>
            <person name="Seidl-Seiboth V."/>
            <person name="Martinez D.A."/>
            <person name="Druzhinina I.S."/>
            <person name="Thon M."/>
            <person name="Zeilinger S."/>
            <person name="Casas-Flores S."/>
            <person name="Horwitz B.A."/>
            <person name="Mukherjee P.K."/>
            <person name="Mukherjee M."/>
            <person name="Kredics L."/>
            <person name="Alcaraz L.D."/>
            <person name="Aerts A."/>
            <person name="Antal Z."/>
            <person name="Atanasova L."/>
            <person name="Cervantes-Badillo M.G."/>
            <person name="Challacombe J."/>
            <person name="Chertkov O."/>
            <person name="McCluskey K."/>
            <person name="Coulpier F."/>
            <person name="Deshpande N."/>
            <person name="von Doehren H."/>
            <person name="Ebbole D.J."/>
            <person name="Esquivel-Naranjo E.U."/>
            <person name="Fekete E."/>
            <person name="Flipphi M."/>
            <person name="Glaser F."/>
            <person name="Gomez-Rodriguez E.Y."/>
            <person name="Gruber S."/>
            <person name="Han C."/>
            <person name="Henrissat B."/>
            <person name="Hermosa R."/>
            <person name="Hernandez-Onate M."/>
            <person name="Karaffa L."/>
            <person name="Kosti I."/>
            <person name="Le Crom S."/>
            <person name="Lindquist E."/>
            <person name="Lucas S."/>
            <person name="Luebeck M."/>
            <person name="Luebeck P.S."/>
            <person name="Margeot A."/>
            <person name="Metz B."/>
            <person name="Misra M."/>
            <person name="Nevalainen H."/>
            <person name="Omann M."/>
            <person name="Packer N."/>
            <person name="Perrone G."/>
            <person name="Uresti-Rivera E.E."/>
            <person name="Salamov A."/>
            <person name="Schmoll M."/>
            <person name="Seiboth B."/>
            <person name="Shapiro H."/>
            <person name="Sukno S."/>
            <person name="Tamayo-Ramos J.A."/>
            <person name="Tisch D."/>
            <person name="Wiest A."/>
            <person name="Wilkinson H.H."/>
            <person name="Zhang M."/>
            <person name="Coutinho P.M."/>
            <person name="Kenerley C.M."/>
            <person name="Monte E."/>
            <person name="Baker S.E."/>
            <person name="Grigoriev I.V."/>
        </authorList>
    </citation>
    <scope>NUCLEOTIDE SEQUENCE [LARGE SCALE GENOMIC DNA]</scope>
    <source>
        <strain evidence="3">ATCC 20476 / IMI 206040</strain>
    </source>
</reference>
<proteinExistence type="predicted"/>
<comment type="caution">
    <text evidence="2">The sequence shown here is derived from an EMBL/GenBank/DDBJ whole genome shotgun (WGS) entry which is preliminary data.</text>
</comment>
<dbReference type="AlphaFoldDB" id="G9P7A7"/>
<keyword evidence="3" id="KW-1185">Reference proteome</keyword>
<evidence type="ECO:0000256" key="1">
    <source>
        <dbReference type="SAM" id="MobiDB-lite"/>
    </source>
</evidence>
<sequence>MTLSREEEIEDEGEEGTRLLVLWKSLMTRESRQKVRKKFERGAWQERAASRPATR</sequence>
<protein>
    <submittedName>
        <fullName evidence="2">Uncharacterized protein</fullName>
    </submittedName>
</protein>
<dbReference type="Proteomes" id="UP000005426">
    <property type="component" value="Unassembled WGS sequence"/>
</dbReference>
<gene>
    <name evidence="2" type="ORF">TRIATDRAFT_302054</name>
</gene>
<organism evidence="2 3">
    <name type="scientific">Hypocrea atroviridis (strain ATCC 20476 / IMI 206040)</name>
    <name type="common">Trichoderma atroviride</name>
    <dbReference type="NCBI Taxonomy" id="452589"/>
    <lineage>
        <taxon>Eukaryota</taxon>
        <taxon>Fungi</taxon>
        <taxon>Dikarya</taxon>
        <taxon>Ascomycota</taxon>
        <taxon>Pezizomycotina</taxon>
        <taxon>Sordariomycetes</taxon>
        <taxon>Hypocreomycetidae</taxon>
        <taxon>Hypocreales</taxon>
        <taxon>Hypocreaceae</taxon>
        <taxon>Trichoderma</taxon>
    </lineage>
</organism>
<feature type="region of interest" description="Disordered" evidence="1">
    <location>
        <begin position="32"/>
        <end position="55"/>
    </location>
</feature>
<evidence type="ECO:0000313" key="2">
    <source>
        <dbReference type="EMBL" id="EHK41555.1"/>
    </source>
</evidence>
<dbReference type="EMBL" id="ABDG02000027">
    <property type="protein sequence ID" value="EHK41555.1"/>
    <property type="molecule type" value="Genomic_DNA"/>
</dbReference>
<name>G9P7A7_HYPAI</name>
<accession>G9P7A7</accession>
<evidence type="ECO:0000313" key="3">
    <source>
        <dbReference type="Proteomes" id="UP000005426"/>
    </source>
</evidence>
<dbReference type="HOGENOM" id="CLU_3032648_0_0_1"/>